<dbReference type="SUPFAM" id="SSF111331">
    <property type="entry name" value="NAD kinase/diacylglycerol kinase-like"/>
    <property type="match status" value="1"/>
</dbReference>
<dbReference type="PANTHER" id="PTHR20275">
    <property type="entry name" value="NAD KINASE"/>
    <property type="match status" value="1"/>
</dbReference>
<keyword evidence="6" id="KW-0521">NADP</keyword>
<dbReference type="Pfam" id="PF01513">
    <property type="entry name" value="NAD_kinase"/>
    <property type="match status" value="1"/>
</dbReference>
<dbReference type="STRING" id="109895.A0A507DZL6"/>
<gene>
    <name evidence="9" type="primary">UTR1A</name>
    <name evidence="9" type="ORF">PhCBS80983_g03999</name>
</gene>
<keyword evidence="7" id="KW-0520">NAD</keyword>
<keyword evidence="2" id="KW-0808">Transferase</keyword>
<dbReference type="Pfam" id="PF20143">
    <property type="entry name" value="NAD_kinase_C"/>
    <property type="match status" value="1"/>
</dbReference>
<name>A0A507DZL6_9FUNG</name>
<comment type="caution">
    <text evidence="9">The sequence shown here is derived from an EMBL/GenBank/DDBJ whole genome shotgun (WGS) entry which is preliminary data.</text>
</comment>
<dbReference type="GO" id="GO:0019674">
    <property type="term" value="P:NAD+ metabolic process"/>
    <property type="evidence" value="ECO:0007669"/>
    <property type="project" value="InterPro"/>
</dbReference>
<reference evidence="9 10" key="1">
    <citation type="journal article" date="2019" name="Sci. Rep.">
        <title>Comparative genomics of chytrid fungi reveal insights into the obligate biotrophic and pathogenic lifestyle of Synchytrium endobioticum.</title>
        <authorList>
            <person name="van de Vossenberg B.T.L.H."/>
            <person name="Warris S."/>
            <person name="Nguyen H.D.T."/>
            <person name="van Gent-Pelzer M.P.E."/>
            <person name="Joly D.L."/>
            <person name="van de Geest H.C."/>
            <person name="Bonants P.J.M."/>
            <person name="Smith D.S."/>
            <person name="Levesque C.A."/>
            <person name="van der Lee T.A.J."/>
        </authorList>
    </citation>
    <scope>NUCLEOTIDE SEQUENCE [LARGE SCALE GENOMIC DNA]</scope>
    <source>
        <strain evidence="9 10">CBS 809.83</strain>
    </source>
</reference>
<sequence length="417" mass="45427">MALAATHSATTTMASLTSFSIAARTHCRRSRPHLPFTISLLRPTFSSTTSSATTSAAPSPPSRLHTLPDRVSPFQSRTTSTPIHVHMGALPKLLHWPRPPRTVLIVTKPESERTRAAFRHVAMWLRTHHPDMNIVVERSVAEEAAADKQTHTSTIPDLVIADWENGGEELRRTIDFVITLGGDGTILHTSSLFPRDVPPIISFSLGTLGFLLPFGIETFSSALSKVIQGPVPLLHRMRLACAIYKTDGSRITAPTGDLQAMNDIVLHRGRYPHLTITECSVDGEFLTGAVADGLIVATPTGSTAYSLSAGGPLVHPSVPALVLTPICPRSLSFRPALLPADATVRLRLSKRSRETADVSVDGREVFLLGQEEYVEVGMSEYHIPCISRTAGGKDWVEDINRTLKWNQGFVNTFKEGE</sequence>
<feature type="compositionally biased region" description="Low complexity" evidence="8">
    <location>
        <begin position="47"/>
        <end position="57"/>
    </location>
</feature>
<dbReference type="GO" id="GO:0005524">
    <property type="term" value="F:ATP binding"/>
    <property type="evidence" value="ECO:0007669"/>
    <property type="project" value="UniProtKB-KW"/>
</dbReference>
<evidence type="ECO:0000256" key="6">
    <source>
        <dbReference type="ARBA" id="ARBA00022857"/>
    </source>
</evidence>
<evidence type="ECO:0000313" key="9">
    <source>
        <dbReference type="EMBL" id="TPX57223.1"/>
    </source>
</evidence>
<protein>
    <submittedName>
        <fullName evidence="9">NAD+ kinase</fullName>
    </submittedName>
</protein>
<evidence type="ECO:0000256" key="4">
    <source>
        <dbReference type="ARBA" id="ARBA00022777"/>
    </source>
</evidence>
<dbReference type="InterPro" id="IPR017437">
    <property type="entry name" value="ATP-NAD_kinase_PpnK-typ_C"/>
</dbReference>
<keyword evidence="3" id="KW-0547">Nucleotide-binding</keyword>
<evidence type="ECO:0000256" key="7">
    <source>
        <dbReference type="ARBA" id="ARBA00023027"/>
    </source>
</evidence>
<keyword evidence="5" id="KW-0067">ATP-binding</keyword>
<evidence type="ECO:0000256" key="2">
    <source>
        <dbReference type="ARBA" id="ARBA00022679"/>
    </source>
</evidence>
<dbReference type="InterPro" id="IPR017438">
    <property type="entry name" value="ATP-NAD_kinase_N"/>
</dbReference>
<comment type="similarity">
    <text evidence="1">Belongs to the NAD kinase family.</text>
</comment>
<feature type="region of interest" description="Disordered" evidence="8">
    <location>
        <begin position="47"/>
        <end position="82"/>
    </location>
</feature>
<evidence type="ECO:0000256" key="1">
    <source>
        <dbReference type="ARBA" id="ARBA00010995"/>
    </source>
</evidence>
<dbReference type="Gene3D" id="2.60.200.30">
    <property type="entry name" value="Probable inorganic polyphosphate/atp-NAD kinase, domain 2"/>
    <property type="match status" value="1"/>
</dbReference>
<keyword evidence="10" id="KW-1185">Reference proteome</keyword>
<organism evidence="9 10">
    <name type="scientific">Powellomyces hirtus</name>
    <dbReference type="NCBI Taxonomy" id="109895"/>
    <lineage>
        <taxon>Eukaryota</taxon>
        <taxon>Fungi</taxon>
        <taxon>Fungi incertae sedis</taxon>
        <taxon>Chytridiomycota</taxon>
        <taxon>Chytridiomycota incertae sedis</taxon>
        <taxon>Chytridiomycetes</taxon>
        <taxon>Spizellomycetales</taxon>
        <taxon>Powellomycetaceae</taxon>
        <taxon>Powellomyces</taxon>
    </lineage>
</organism>
<dbReference type="InterPro" id="IPR016064">
    <property type="entry name" value="NAD/diacylglycerol_kinase_sf"/>
</dbReference>
<accession>A0A507DZL6</accession>
<dbReference type="FunFam" id="2.60.200.30:FF:000009">
    <property type="entry name" value="Poly(P)/ATP NAD kinase"/>
    <property type="match status" value="1"/>
</dbReference>
<dbReference type="PANTHER" id="PTHR20275:SF26">
    <property type="entry name" value="NADH KINASE POS5, MITOCHONDRIAL"/>
    <property type="match status" value="1"/>
</dbReference>
<evidence type="ECO:0000256" key="8">
    <source>
        <dbReference type="SAM" id="MobiDB-lite"/>
    </source>
</evidence>
<dbReference type="AlphaFoldDB" id="A0A507DZL6"/>
<dbReference type="Gene3D" id="3.40.50.10330">
    <property type="entry name" value="Probable inorganic polyphosphate/atp-NAD kinase, domain 1"/>
    <property type="match status" value="1"/>
</dbReference>
<dbReference type="GO" id="GO:0003951">
    <property type="term" value="F:NAD+ kinase activity"/>
    <property type="evidence" value="ECO:0007669"/>
    <property type="project" value="InterPro"/>
</dbReference>
<proteinExistence type="inferred from homology"/>
<dbReference type="Proteomes" id="UP000318582">
    <property type="component" value="Unassembled WGS sequence"/>
</dbReference>
<dbReference type="HAMAP" id="MF_00361">
    <property type="entry name" value="NAD_kinase"/>
    <property type="match status" value="1"/>
</dbReference>
<dbReference type="GO" id="GO:0006741">
    <property type="term" value="P:NADP+ biosynthetic process"/>
    <property type="evidence" value="ECO:0007669"/>
    <property type="project" value="InterPro"/>
</dbReference>
<evidence type="ECO:0000256" key="3">
    <source>
        <dbReference type="ARBA" id="ARBA00022741"/>
    </source>
</evidence>
<dbReference type="EMBL" id="QEAQ01000056">
    <property type="protein sequence ID" value="TPX57223.1"/>
    <property type="molecule type" value="Genomic_DNA"/>
</dbReference>
<dbReference type="InterPro" id="IPR002504">
    <property type="entry name" value="NADK"/>
</dbReference>
<feature type="compositionally biased region" description="Polar residues" evidence="8">
    <location>
        <begin position="73"/>
        <end position="82"/>
    </location>
</feature>
<evidence type="ECO:0000256" key="5">
    <source>
        <dbReference type="ARBA" id="ARBA00022840"/>
    </source>
</evidence>
<evidence type="ECO:0000313" key="10">
    <source>
        <dbReference type="Proteomes" id="UP000318582"/>
    </source>
</evidence>
<keyword evidence="4 9" id="KW-0418">Kinase</keyword>